<comment type="caution">
    <text evidence="1">The sequence shown here is derived from an EMBL/GenBank/DDBJ whole genome shotgun (WGS) entry which is preliminary data.</text>
</comment>
<reference evidence="1 2" key="1">
    <citation type="submission" date="2016-04" db="EMBL/GenBank/DDBJ databases">
        <title>Genome sequence of Methanobrevibacter curvatus DSM 11111.</title>
        <authorList>
            <person name="Poehlein A."/>
            <person name="Seedorf H."/>
            <person name="Daniel R."/>
        </authorList>
    </citation>
    <scope>NUCLEOTIDE SEQUENCE [LARGE SCALE GENOMIC DNA]</scope>
    <source>
        <strain evidence="1 2">DSM 11111</strain>
    </source>
</reference>
<dbReference type="OrthoDB" id="387766at2157"/>
<evidence type="ECO:0000313" key="2">
    <source>
        <dbReference type="Proteomes" id="UP000077245"/>
    </source>
</evidence>
<name>A0A166DJ91_9EURY</name>
<dbReference type="RefSeq" id="WP_067089117.1">
    <property type="nucleotide sequence ID" value="NZ_LWMV01000030.1"/>
</dbReference>
<proteinExistence type="predicted"/>
<accession>A0A166DJ91</accession>
<dbReference type="STRING" id="49547.MBCUR_02090"/>
<dbReference type="SUPFAM" id="SSF51126">
    <property type="entry name" value="Pectin lyase-like"/>
    <property type="match status" value="2"/>
</dbReference>
<dbReference type="SMART" id="SM00710">
    <property type="entry name" value="PbH1"/>
    <property type="match status" value="6"/>
</dbReference>
<evidence type="ECO:0008006" key="3">
    <source>
        <dbReference type="Google" id="ProtNLM"/>
    </source>
</evidence>
<evidence type="ECO:0000313" key="1">
    <source>
        <dbReference type="EMBL" id="KZX15656.1"/>
    </source>
</evidence>
<dbReference type="InterPro" id="IPR012334">
    <property type="entry name" value="Pectin_lyas_fold"/>
</dbReference>
<dbReference type="AlphaFoldDB" id="A0A166DJ91"/>
<dbReference type="InterPro" id="IPR006626">
    <property type="entry name" value="PbH1"/>
</dbReference>
<gene>
    <name evidence="1" type="ORF">MBCUR_02090</name>
</gene>
<dbReference type="Gene3D" id="2.160.20.10">
    <property type="entry name" value="Single-stranded right-handed beta-helix, Pectin lyase-like"/>
    <property type="match status" value="1"/>
</dbReference>
<dbReference type="EMBL" id="LWMV01000030">
    <property type="protein sequence ID" value="KZX15656.1"/>
    <property type="molecule type" value="Genomic_DNA"/>
</dbReference>
<keyword evidence="2" id="KW-1185">Reference proteome</keyword>
<dbReference type="InterPro" id="IPR011050">
    <property type="entry name" value="Pectin_lyase_fold/virulence"/>
</dbReference>
<dbReference type="Proteomes" id="UP000077245">
    <property type="component" value="Unassembled WGS sequence"/>
</dbReference>
<organism evidence="1 2">
    <name type="scientific">Methanobrevibacter curvatus</name>
    <dbReference type="NCBI Taxonomy" id="49547"/>
    <lineage>
        <taxon>Archaea</taxon>
        <taxon>Methanobacteriati</taxon>
        <taxon>Methanobacteriota</taxon>
        <taxon>Methanomada group</taxon>
        <taxon>Methanobacteria</taxon>
        <taxon>Methanobacteriales</taxon>
        <taxon>Methanobacteriaceae</taxon>
        <taxon>Methanobrevibacter</taxon>
    </lineage>
</organism>
<protein>
    <recommendedName>
        <fullName evidence="3">Right handed beta helix domain-containing protein</fullName>
    </recommendedName>
</protein>
<sequence length="414" mass="45567">MNKKIFLMILLLLIVFSVSLTTVNAKTIQFNNTTSVDVINSFFNDNDSYNGNYLEDGDTIIFKEGNYQNIGISAEKSVSITGQGEVIFSNDDGSRTIFLIGNYSNVSNIKIYNEGWIGLGIYGDYCTIKNSTIVSNMDAGNSYAGSITIASFGNNLTNNYIKNTNDLGYGVMIRGSDGQCNYVYNNTIDSKFFSLVLIGTEGSAWRAVGVNKILNNIITGFGGIVLTYSATGNIIENNYINVRGSYYKSKYIYGNLLLDCNGEGIYLMGSKDNSGEYPPLQLNHIANNTIYSYNNIGIYLNGITRNNTITNNIVDEDEVFNYGFYNTLENNTIKSDSSISLSFKPNVIYGSNVVYNVTLISHNDNLANKTVYFYLDSILLGSNKTDSNGIAILTKNTPIKLGNHIISVNFTGDT</sequence>
<dbReference type="PATRIC" id="fig|49547.3.peg.223"/>